<dbReference type="Pfam" id="PF03702">
    <property type="entry name" value="AnmK"/>
    <property type="match status" value="1"/>
</dbReference>
<dbReference type="Gene3D" id="3.30.420.40">
    <property type="match status" value="2"/>
</dbReference>
<dbReference type="GO" id="GO:0016301">
    <property type="term" value="F:kinase activity"/>
    <property type="evidence" value="ECO:0007669"/>
    <property type="project" value="UniProtKB-KW"/>
</dbReference>
<reference evidence="1 2" key="1">
    <citation type="submission" date="2018-05" db="EMBL/GenBank/DDBJ databases">
        <title>Genomic Encyclopedia of Type Strains, Phase IV (KMG-IV): sequencing the most valuable type-strain genomes for metagenomic binning, comparative biology and taxonomic classification.</title>
        <authorList>
            <person name="Goeker M."/>
        </authorList>
    </citation>
    <scope>NUCLEOTIDE SEQUENCE [LARGE SCALE GENOMIC DNA]</scope>
    <source>
        <strain evidence="1 2">DSM 28556</strain>
    </source>
</reference>
<dbReference type="GO" id="GO:0006040">
    <property type="term" value="P:amino sugar metabolic process"/>
    <property type="evidence" value="ECO:0007669"/>
    <property type="project" value="InterPro"/>
</dbReference>
<dbReference type="InterPro" id="IPR043129">
    <property type="entry name" value="ATPase_NBD"/>
</dbReference>
<dbReference type="PANTHER" id="PTHR30605:SF0">
    <property type="entry name" value="ANHYDRO-N-ACETYLMURAMIC ACID KINASE"/>
    <property type="match status" value="1"/>
</dbReference>
<sequence length="392" mass="43314">MDGVDAALIEIEGTYTNTRVQLIDSIFQPYCEDVRSNILKLSHPTTSSVNGICQMNAYLGKYYGYVVQLLLNKSKVPKENIMFISSHGQTIHHLPEPQNTAEWNIASTLQIGDISVLAEETGLPVVGDFRPADMAAGGQGAPLMSYVDYILFHDSKKNRALQNIGGIGNVTFIPANGKEEDVISFDTGPGNMVIDAIVNKITNGMQTYDDKGLLASEGKVIPSLLNELMQHKYFSQKLPKTTGREQFDKDFIVDLWKKARLYKVKDVDLLRTVTNWTALTIADSYKQLEVQHGFKMDEVIVSGGGSRNVTLLKQLQAYLPNVVIQTSTDVGINSDQKEAIGFAILGHECLNGMFNTLTSATGSNRKVIMGKVSFTQLEAYRKIKELFMADDS</sequence>
<dbReference type="EMBL" id="QJJQ01000009">
    <property type="protein sequence ID" value="PXW85987.1"/>
    <property type="molecule type" value="Genomic_DNA"/>
</dbReference>
<keyword evidence="1" id="KW-0808">Transferase</keyword>
<evidence type="ECO:0000313" key="2">
    <source>
        <dbReference type="Proteomes" id="UP000247978"/>
    </source>
</evidence>
<dbReference type="InterPro" id="IPR005338">
    <property type="entry name" value="Anhydro_N_Ac-Mur_kinase"/>
</dbReference>
<dbReference type="AlphaFoldDB" id="A0A2V3VVK7"/>
<protein>
    <submittedName>
        <fullName evidence="1">Anhydro-N-acetylmuramic acid kinase</fullName>
    </submittedName>
</protein>
<dbReference type="GO" id="GO:0016773">
    <property type="term" value="F:phosphotransferase activity, alcohol group as acceptor"/>
    <property type="evidence" value="ECO:0007669"/>
    <property type="project" value="InterPro"/>
</dbReference>
<dbReference type="GO" id="GO:0009254">
    <property type="term" value="P:peptidoglycan turnover"/>
    <property type="evidence" value="ECO:0007669"/>
    <property type="project" value="InterPro"/>
</dbReference>
<dbReference type="SUPFAM" id="SSF53067">
    <property type="entry name" value="Actin-like ATPase domain"/>
    <property type="match status" value="1"/>
</dbReference>
<name>A0A2V3VVK7_9BACI</name>
<evidence type="ECO:0000313" key="1">
    <source>
        <dbReference type="EMBL" id="PXW85987.1"/>
    </source>
</evidence>
<dbReference type="PANTHER" id="PTHR30605">
    <property type="entry name" value="ANHYDRO-N-ACETYLMURAMIC ACID KINASE"/>
    <property type="match status" value="1"/>
</dbReference>
<organism evidence="1 2">
    <name type="scientific">Pseudogracilibacillus auburnensis</name>
    <dbReference type="NCBI Taxonomy" id="1494959"/>
    <lineage>
        <taxon>Bacteria</taxon>
        <taxon>Bacillati</taxon>
        <taxon>Bacillota</taxon>
        <taxon>Bacilli</taxon>
        <taxon>Bacillales</taxon>
        <taxon>Bacillaceae</taxon>
        <taxon>Pseudogracilibacillus</taxon>
    </lineage>
</organism>
<keyword evidence="1" id="KW-0418">Kinase</keyword>
<dbReference type="NCBIfam" id="NF007148">
    <property type="entry name" value="PRK09585.3-2"/>
    <property type="match status" value="1"/>
</dbReference>
<proteinExistence type="predicted"/>
<keyword evidence="2" id="KW-1185">Reference proteome</keyword>
<dbReference type="Proteomes" id="UP000247978">
    <property type="component" value="Unassembled WGS sequence"/>
</dbReference>
<comment type="caution">
    <text evidence="1">The sequence shown here is derived from an EMBL/GenBank/DDBJ whole genome shotgun (WGS) entry which is preliminary data.</text>
</comment>
<accession>A0A2V3VVK7</accession>
<gene>
    <name evidence="1" type="ORF">DFR56_109150</name>
</gene>
<dbReference type="GO" id="GO:0005524">
    <property type="term" value="F:ATP binding"/>
    <property type="evidence" value="ECO:0007669"/>
    <property type="project" value="InterPro"/>
</dbReference>
<dbReference type="CDD" id="cd24050">
    <property type="entry name" value="ASKHA_NBD_ANMK"/>
    <property type="match status" value="1"/>
</dbReference>